<gene>
    <name evidence="4" type="ordered locus">Sta7437_2556</name>
</gene>
<dbReference type="InterPro" id="IPR025875">
    <property type="entry name" value="Leu-rich_rpt_4"/>
</dbReference>
<dbReference type="EMBL" id="CP003653">
    <property type="protein sequence ID" value="AFZ36088.1"/>
    <property type="molecule type" value="Genomic_DNA"/>
</dbReference>
<keyword evidence="2" id="KW-0677">Repeat</keyword>
<dbReference type="InterPro" id="IPR046633">
    <property type="entry name" value="DUF6745"/>
</dbReference>
<accession>K9XU79</accession>
<dbReference type="Pfam" id="PF12799">
    <property type="entry name" value="LRR_4"/>
    <property type="match status" value="3"/>
</dbReference>
<evidence type="ECO:0000259" key="3">
    <source>
        <dbReference type="Pfam" id="PF20530"/>
    </source>
</evidence>
<dbReference type="InterPro" id="IPR032675">
    <property type="entry name" value="LRR_dom_sf"/>
</dbReference>
<feature type="domain" description="DUF6745" evidence="3">
    <location>
        <begin position="651"/>
        <end position="839"/>
    </location>
</feature>
<dbReference type="AlphaFoldDB" id="K9XU79"/>
<organism evidence="4 5">
    <name type="scientific">Stanieria cyanosphaera (strain ATCC 29371 / PCC 7437)</name>
    <dbReference type="NCBI Taxonomy" id="111780"/>
    <lineage>
        <taxon>Bacteria</taxon>
        <taxon>Bacillati</taxon>
        <taxon>Cyanobacteriota</taxon>
        <taxon>Cyanophyceae</taxon>
        <taxon>Pleurocapsales</taxon>
        <taxon>Dermocarpellaceae</taxon>
        <taxon>Stanieria</taxon>
    </lineage>
</organism>
<dbReference type="eggNOG" id="COG4886">
    <property type="taxonomic scope" value="Bacteria"/>
</dbReference>
<dbReference type="PROSITE" id="PS51450">
    <property type="entry name" value="LRR"/>
    <property type="match status" value="9"/>
</dbReference>
<dbReference type="PANTHER" id="PTHR46652">
    <property type="entry name" value="LEUCINE-RICH REPEAT AND IQ DOMAIN-CONTAINING PROTEIN 1-RELATED"/>
    <property type="match status" value="1"/>
</dbReference>
<dbReference type="SMART" id="SM00369">
    <property type="entry name" value="LRR_TYP"/>
    <property type="match status" value="7"/>
</dbReference>
<dbReference type="STRING" id="111780.Sta7437_2556"/>
<dbReference type="SMART" id="SM00365">
    <property type="entry name" value="LRR_SD22"/>
    <property type="match status" value="8"/>
</dbReference>
<evidence type="ECO:0000313" key="4">
    <source>
        <dbReference type="EMBL" id="AFZ36088.1"/>
    </source>
</evidence>
<keyword evidence="1" id="KW-0433">Leucine-rich repeat</keyword>
<dbReference type="Gene3D" id="3.80.10.10">
    <property type="entry name" value="Ribonuclease Inhibitor"/>
    <property type="match status" value="3"/>
</dbReference>
<dbReference type="InterPro" id="IPR050836">
    <property type="entry name" value="SDS22/Internalin_LRR"/>
</dbReference>
<dbReference type="Pfam" id="PF20530">
    <property type="entry name" value="DUF6745"/>
    <property type="match status" value="1"/>
</dbReference>
<evidence type="ECO:0000256" key="2">
    <source>
        <dbReference type="ARBA" id="ARBA00022737"/>
    </source>
</evidence>
<proteinExistence type="predicted"/>
<evidence type="ECO:0000313" key="5">
    <source>
        <dbReference type="Proteomes" id="UP000010473"/>
    </source>
</evidence>
<protein>
    <submittedName>
        <fullName evidence="4">Leucine-rich repeat-containing protein</fullName>
    </submittedName>
</protein>
<dbReference type="KEGG" id="scs:Sta7437_2556"/>
<dbReference type="InterPro" id="IPR003591">
    <property type="entry name" value="Leu-rich_rpt_typical-subtyp"/>
</dbReference>
<dbReference type="RefSeq" id="WP_015193756.1">
    <property type="nucleotide sequence ID" value="NC_019748.1"/>
</dbReference>
<reference evidence="5" key="1">
    <citation type="journal article" date="2013" name="Proc. Natl. Acad. Sci. U.S.A.">
        <title>Improving the coverage of the cyanobacterial phylum using diversity-driven genome sequencing.</title>
        <authorList>
            <person name="Shih P.M."/>
            <person name="Wu D."/>
            <person name="Latifi A."/>
            <person name="Axen S.D."/>
            <person name="Fewer D.P."/>
            <person name="Talla E."/>
            <person name="Calteau A."/>
            <person name="Cai F."/>
            <person name="Tandeau de Marsac N."/>
            <person name="Rippka R."/>
            <person name="Herdman M."/>
            <person name="Sivonen K."/>
            <person name="Coursin T."/>
            <person name="Laurent T."/>
            <person name="Goodwin L."/>
            <person name="Nolan M."/>
            <person name="Davenport K.W."/>
            <person name="Han C.S."/>
            <person name="Rubin E.M."/>
            <person name="Eisen J.A."/>
            <person name="Woyke T."/>
            <person name="Gugger M."/>
            <person name="Kerfeld C.A."/>
        </authorList>
    </citation>
    <scope>NUCLEOTIDE SEQUENCE [LARGE SCALE GENOMIC DNA]</scope>
    <source>
        <strain evidence="5">ATCC 29371 / PCC 7437</strain>
    </source>
</reference>
<evidence type="ECO:0000256" key="1">
    <source>
        <dbReference type="ARBA" id="ARBA00022614"/>
    </source>
</evidence>
<keyword evidence="5" id="KW-1185">Reference proteome</keyword>
<dbReference type="HOGENOM" id="CLU_389186_0_0_3"/>
<dbReference type="InterPro" id="IPR001611">
    <property type="entry name" value="Leu-rich_rpt"/>
</dbReference>
<name>K9XU79_STAC7</name>
<dbReference type="PANTHER" id="PTHR46652:SF3">
    <property type="entry name" value="LEUCINE-RICH REPEAT-CONTAINING PROTEIN 9"/>
    <property type="match status" value="1"/>
</dbReference>
<dbReference type="Proteomes" id="UP000010473">
    <property type="component" value="Chromosome"/>
</dbReference>
<dbReference type="OrthoDB" id="515347at2"/>
<sequence>MDKTENFQSFAYLYEHQNQLPEATRNTLERLLKLSGTDDYEEAEQLLLKSTKLNLNNEIVRNLGKDFRLLQCLPNLQQLNGSGSWSGNDLSVLQSLTKLTTLSLLDCEIDDDNLDRIKSLTNLTSLNLSTPNVLIYGRTFHYTHNHITDLKPLRSLAKLEKLELSANPIKDISPLQSLTNLRELNLKHSPIEDLTPLKSLINLTSLSVRVYDAKNLIPLKYLTNLTQLSVRASQLNNISFLQSLTKLTHLSLRSIKVQVNRASDLSALQSLTNLTHLTLNGYGTIDLSVLQSLTNLTQLTLKGFSINNISLLGAFPKLTSLCLIENEINDFSSLGALTKLTNLILNKNQISDLIPLQSLTNLTSLALNKNQISDLTPLQSLTNLTSLALNKNQISDLTPLQSLTNLTSLTLNKNQISDLTPLQSLTNLTSLCLVKNQISDLTPLQSLTNLTNLTYTNSHSTQITDFTPLQSLTKLTNLTLNKNEISDFTPLISLTNLTFLYLRRSWWSTIERINQLNSLPNNLRSLALSTQRICRTDAIKTINAAYVAIGYPMPEIIFCDGPTIANEYLTDRNERQLGKYLKYKLYQHTRNLLISHRRISRKLLFELKEHGFSSNQIIDLCKINCIDVITPIELSKEITLIDWFISRLDRIEPEIQQAFEILHQLLEHCPWVIPYEKVCIICDRPSKFSLDEENRFHAEGEPAFQFIDGWHTGYYYHGVELPTKYGQLSYHQWRSQWILEETNSELRRILLQEIGYGRLCEELQAIELDSWREYVLLRIEIDPKTYRNGYEVIEEPIHILKMICPSTELIHALRVPSNINSAREAVRWVNWEIDPEEFAIET</sequence>
<dbReference type="SUPFAM" id="SSF52058">
    <property type="entry name" value="L domain-like"/>
    <property type="match status" value="2"/>
</dbReference>